<dbReference type="RefSeq" id="WP_136448594.1">
    <property type="nucleotide sequence ID" value="NZ_CADCWT010000300.1"/>
</dbReference>
<protein>
    <submittedName>
        <fullName evidence="1">Uncharacterized protein</fullName>
    </submittedName>
</protein>
<gene>
    <name evidence="1" type="ORF">E7Y31_14390</name>
</gene>
<comment type="caution">
    <text evidence="1">The sequence shown here is derived from an EMBL/GenBank/DDBJ whole genome shotgun (WGS) entry which is preliminary data.</text>
</comment>
<proteinExistence type="predicted"/>
<accession>A0A4S5EKZ4</accession>
<dbReference type="EMBL" id="SSXH01000357">
    <property type="protein sequence ID" value="THJ72622.1"/>
    <property type="molecule type" value="Genomic_DNA"/>
</dbReference>
<dbReference type="Proteomes" id="UP000305282">
    <property type="component" value="Unassembled WGS sequence"/>
</dbReference>
<sequence length="64" mass="7073">MVRYARNLITLREHRESVVDPFDVTVSVGIVVEQVAPSGYPAACSVGAFDQFLIFVCWGGLRMV</sequence>
<reference evidence="1 2" key="1">
    <citation type="submission" date="2019-04" db="EMBL/GenBank/DDBJ databases">
        <title>Draft genome sequences for three unisolated Alnus-infective Frankia Sp+ strains, AgTrS, AiOr and AvVan, the first sequenced Frankia strains able to sporulate in-planta.</title>
        <authorList>
            <person name="Bethencourt L."/>
            <person name="Vautrin F."/>
            <person name="Taib N."/>
            <person name="Dubost A."/>
            <person name="Castro-Garcia L."/>
            <person name="Imbaud O."/>
            <person name="Abrouk D."/>
            <person name="Fournier P."/>
            <person name="Briolay J."/>
            <person name="Nguyen A."/>
            <person name="Normand P."/>
            <person name="Fernandez M.P."/>
            <person name="Brochier-Armanet C."/>
            <person name="Herrera-Belaroussi A."/>
        </authorList>
    </citation>
    <scope>NUCLEOTIDE SEQUENCE [LARGE SCALE GENOMIC DNA]</scope>
    <source>
        <strain evidence="1 2">AvVan</strain>
    </source>
</reference>
<organism evidence="1 2">
    <name type="scientific">Candidatus Frankia alpina</name>
    <dbReference type="NCBI Taxonomy" id="2699483"/>
    <lineage>
        <taxon>Bacteria</taxon>
        <taxon>Bacillati</taxon>
        <taxon>Actinomycetota</taxon>
        <taxon>Actinomycetes</taxon>
        <taxon>Frankiales</taxon>
        <taxon>Frankiaceae</taxon>
        <taxon>Frankia</taxon>
    </lineage>
</organism>
<name>A0A4S5EKZ4_9ACTN</name>
<evidence type="ECO:0000313" key="2">
    <source>
        <dbReference type="Proteomes" id="UP000305282"/>
    </source>
</evidence>
<dbReference type="AlphaFoldDB" id="A0A4S5EKZ4"/>
<evidence type="ECO:0000313" key="1">
    <source>
        <dbReference type="EMBL" id="THJ72622.1"/>
    </source>
</evidence>
<keyword evidence="2" id="KW-1185">Reference proteome</keyword>